<evidence type="ECO:0000313" key="8">
    <source>
        <dbReference type="Proteomes" id="UP000284902"/>
    </source>
</evidence>
<evidence type="ECO:0000313" key="5">
    <source>
        <dbReference type="EMBL" id="RHF61877.1"/>
    </source>
</evidence>
<dbReference type="GO" id="GO:0009253">
    <property type="term" value="P:peptidoglycan catabolic process"/>
    <property type="evidence" value="ECO:0007669"/>
    <property type="project" value="InterPro"/>
</dbReference>
<dbReference type="GO" id="GO:0016052">
    <property type="term" value="P:carbohydrate catabolic process"/>
    <property type="evidence" value="ECO:0007669"/>
    <property type="project" value="TreeGrafter"/>
</dbReference>
<dbReference type="InterPro" id="IPR002053">
    <property type="entry name" value="Glyco_hydro_25"/>
</dbReference>
<keyword evidence="3" id="KW-0732">Signal</keyword>
<dbReference type="GO" id="GO:0016998">
    <property type="term" value="P:cell wall macromolecule catabolic process"/>
    <property type="evidence" value="ECO:0007669"/>
    <property type="project" value="InterPro"/>
</dbReference>
<evidence type="ECO:0000256" key="2">
    <source>
        <dbReference type="SAM" id="MobiDB-lite"/>
    </source>
</evidence>
<accession>A0A3E4LSL1</accession>
<comment type="caution">
    <text evidence="4">The sequence shown here is derived from an EMBL/GenBank/DDBJ whole genome shotgun (WGS) entry which is preliminary data.</text>
</comment>
<sequence>MKRAFPVMAVLFCCMIFCMTGCGSSEKSDSGAKEEKTVKKQEQQNEKEEEKESEKESEILQFVDVYGQQYSVEINQNIAKKQYNDTLFIHDGDRLTYADEKYTSRLGIDVSYHQGEIDWKKVKAAGYDFAFIRIGYRGYAEAGTVNADIRFDEYIQQAQNAGLDVGVYFFSQAVNEEEAREEAKFVLDHLSGYNLQLPVVFDPESILDDDARTDHVSGEQFTKNTEAFCSAIEAAGYDAMIYSNMLWEAYELDLEKLSAYPVWYADYELKPQTPYHFEVWQYTNQGSVDGINGRTDINIQLIEKPSK</sequence>
<dbReference type="CDD" id="cd06414">
    <property type="entry name" value="GH25_LytC-like"/>
    <property type="match status" value="1"/>
</dbReference>
<evidence type="ECO:0000256" key="3">
    <source>
        <dbReference type="SAM" id="SignalP"/>
    </source>
</evidence>
<evidence type="ECO:0000313" key="7">
    <source>
        <dbReference type="Proteomes" id="UP000260793"/>
    </source>
</evidence>
<reference evidence="7 8" key="1">
    <citation type="submission" date="2018-08" db="EMBL/GenBank/DDBJ databases">
        <title>A genome reference for cultivated species of the human gut microbiota.</title>
        <authorList>
            <person name="Zou Y."/>
            <person name="Xue W."/>
            <person name="Luo G."/>
        </authorList>
    </citation>
    <scope>NUCLEOTIDE SEQUENCE [LARGE SCALE GENOMIC DNA]</scope>
    <source>
        <strain evidence="6 9">AM09-9</strain>
        <strain evidence="5 8">AM25-1LB</strain>
        <strain evidence="4 7">TF11-7</strain>
    </source>
</reference>
<protein>
    <submittedName>
        <fullName evidence="4">Lysozyme</fullName>
    </submittedName>
</protein>
<feature type="compositionally biased region" description="Basic and acidic residues" evidence="2">
    <location>
        <begin position="26"/>
        <end position="55"/>
    </location>
</feature>
<feature type="chain" id="PRO_5041544478" evidence="3">
    <location>
        <begin position="25"/>
        <end position="307"/>
    </location>
</feature>
<dbReference type="PROSITE" id="PS51904">
    <property type="entry name" value="GLYCOSYL_HYDROL_F25_2"/>
    <property type="match status" value="1"/>
</dbReference>
<dbReference type="Proteomes" id="UP000285832">
    <property type="component" value="Unassembled WGS sequence"/>
</dbReference>
<dbReference type="Gene3D" id="3.20.20.80">
    <property type="entry name" value="Glycosidases"/>
    <property type="match status" value="1"/>
</dbReference>
<dbReference type="AlphaFoldDB" id="A0A3E4LSL1"/>
<dbReference type="PANTHER" id="PTHR34135">
    <property type="entry name" value="LYSOZYME"/>
    <property type="match status" value="1"/>
</dbReference>
<feature type="signal peptide" evidence="3">
    <location>
        <begin position="1"/>
        <end position="24"/>
    </location>
</feature>
<organism evidence="4 7">
    <name type="scientific">[Ruminococcus] lactaris</name>
    <dbReference type="NCBI Taxonomy" id="46228"/>
    <lineage>
        <taxon>Bacteria</taxon>
        <taxon>Bacillati</taxon>
        <taxon>Bacillota</taxon>
        <taxon>Clostridia</taxon>
        <taxon>Lachnospirales</taxon>
        <taxon>Lachnospiraceae</taxon>
        <taxon>Mediterraneibacter</taxon>
    </lineage>
</organism>
<dbReference type="RefSeq" id="WP_117688129.1">
    <property type="nucleotide sequence ID" value="NZ_CATYQD010000026.1"/>
</dbReference>
<gene>
    <name evidence="6" type="ORF">DW116_05650</name>
    <name evidence="5" type="ORF">DW672_05130</name>
    <name evidence="4" type="ORF">DXD17_07330</name>
</gene>
<dbReference type="Pfam" id="PF01183">
    <property type="entry name" value="Glyco_hydro_25"/>
    <property type="match status" value="1"/>
</dbReference>
<dbReference type="SUPFAM" id="SSF51445">
    <property type="entry name" value="(Trans)glycosidases"/>
    <property type="match status" value="1"/>
</dbReference>
<dbReference type="EMBL" id="QRHG01000009">
    <property type="protein sequence ID" value="RHF61877.1"/>
    <property type="molecule type" value="Genomic_DNA"/>
</dbReference>
<dbReference type="GO" id="GO:0003796">
    <property type="term" value="F:lysozyme activity"/>
    <property type="evidence" value="ECO:0007669"/>
    <property type="project" value="InterPro"/>
</dbReference>
<evidence type="ECO:0000256" key="1">
    <source>
        <dbReference type="ARBA" id="ARBA00010646"/>
    </source>
</evidence>
<feature type="region of interest" description="Disordered" evidence="2">
    <location>
        <begin position="24"/>
        <end position="55"/>
    </location>
</feature>
<proteinExistence type="inferred from homology"/>
<dbReference type="EMBL" id="QSQN01000016">
    <property type="protein sequence ID" value="RGK40102.1"/>
    <property type="molecule type" value="Genomic_DNA"/>
</dbReference>
<evidence type="ECO:0000313" key="4">
    <source>
        <dbReference type="EMBL" id="RGK40102.1"/>
    </source>
</evidence>
<dbReference type="EMBL" id="QRMI01000011">
    <property type="protein sequence ID" value="RHJ62204.1"/>
    <property type="molecule type" value="Genomic_DNA"/>
</dbReference>
<dbReference type="Proteomes" id="UP000284902">
    <property type="component" value="Unassembled WGS sequence"/>
</dbReference>
<dbReference type="Proteomes" id="UP000260793">
    <property type="component" value="Unassembled WGS sequence"/>
</dbReference>
<dbReference type="InterPro" id="IPR017853">
    <property type="entry name" value="GH"/>
</dbReference>
<evidence type="ECO:0000313" key="9">
    <source>
        <dbReference type="Proteomes" id="UP000285832"/>
    </source>
</evidence>
<name>A0A3E4LSL1_9FIRM</name>
<dbReference type="PANTHER" id="PTHR34135:SF2">
    <property type="entry name" value="LYSOZYME"/>
    <property type="match status" value="1"/>
</dbReference>
<comment type="similarity">
    <text evidence="1">Belongs to the glycosyl hydrolase 25 family.</text>
</comment>
<evidence type="ECO:0000313" key="6">
    <source>
        <dbReference type="EMBL" id="RHJ62204.1"/>
    </source>
</evidence>